<dbReference type="Gene3D" id="3.30.1370.220">
    <property type="match status" value="1"/>
</dbReference>
<comment type="similarity">
    <text evidence="1">Belongs to the myoviridae tail sheath protein family.</text>
</comment>
<dbReference type="InterPro" id="IPR035089">
    <property type="entry name" value="Phage_sheath_subtilisin"/>
</dbReference>
<dbReference type="Pfam" id="PF17482">
    <property type="entry name" value="Phage_sheath_1C"/>
    <property type="match status" value="1"/>
</dbReference>
<evidence type="ECO:0000256" key="1">
    <source>
        <dbReference type="ARBA" id="ARBA00008005"/>
    </source>
</evidence>
<dbReference type="Gene3D" id="3.40.50.11790">
    <property type="match status" value="1"/>
</dbReference>
<dbReference type="Proteomes" id="UP000189661">
    <property type="component" value="Chromosome"/>
</dbReference>
<sequence>MTFTTKDKGRPGVWINFVEAASAAIEGSDGVVAIVKKNYNVTATANTLYEFNGDGEARTIVGVSNLADITRAFRGGAAKVIVYTQPAGELDYTKAQEALELQFFEALTFDHALTTLEATDWKAWLTSQEENENRHEMFYGVTDDSDVAASIARANTDGSEHIATIINAPVFGDEVLSGSEIAPQIAGAWASTPLSGSITYLEIPGATDVNVRLSNAQVRDALAAGAIAFEYTGRNVRLIRGLTTAATSLKRVAIKHTISRDWKFLIENKYIGKVANGPNQRLSMRADLMDYARLLEYQGVIEADTWYIKVEQGAGPQQVVVTAFMRDLEAMEEIYITIGLGA</sequence>
<evidence type="ECO:0000313" key="4">
    <source>
        <dbReference type="EMBL" id="AQU79719.1"/>
    </source>
</evidence>
<evidence type="ECO:0008006" key="6">
    <source>
        <dbReference type="Google" id="ProtNLM"/>
    </source>
</evidence>
<organism evidence="4 5">
    <name type="scientific">Planococcus faecalis</name>
    <dbReference type="NCBI Taxonomy" id="1598147"/>
    <lineage>
        <taxon>Bacteria</taxon>
        <taxon>Bacillati</taxon>
        <taxon>Bacillota</taxon>
        <taxon>Bacilli</taxon>
        <taxon>Bacillales</taxon>
        <taxon>Caryophanaceae</taxon>
        <taxon>Planococcus</taxon>
    </lineage>
</organism>
<evidence type="ECO:0000259" key="3">
    <source>
        <dbReference type="Pfam" id="PF17482"/>
    </source>
</evidence>
<proteinExistence type="inferred from homology"/>
<feature type="domain" description="Tail sheath protein subtilisin-like" evidence="2">
    <location>
        <begin position="87"/>
        <end position="244"/>
    </location>
</feature>
<protein>
    <recommendedName>
        <fullName evidence="6">Phage tail sheath protein</fullName>
    </recommendedName>
</protein>
<accession>A0ABN4XR40</accession>
<dbReference type="Pfam" id="PF04984">
    <property type="entry name" value="Phage_sheath_1"/>
    <property type="match status" value="1"/>
</dbReference>
<evidence type="ECO:0000259" key="2">
    <source>
        <dbReference type="Pfam" id="PF04984"/>
    </source>
</evidence>
<reference evidence="4 5" key="1">
    <citation type="submission" date="2017-01" db="EMBL/GenBank/DDBJ databases">
        <title>Planococcus faecalis genome complete sequence.</title>
        <authorList>
            <person name="Lee P.C."/>
        </authorList>
    </citation>
    <scope>NUCLEOTIDE SEQUENCE [LARGE SCALE GENOMIC DNA]</scope>
    <source>
        <strain evidence="4 5">AJ003</strain>
    </source>
</reference>
<dbReference type="RefSeq" id="WP_078080534.1">
    <property type="nucleotide sequence ID" value="NZ_CP019401.1"/>
</dbReference>
<evidence type="ECO:0000313" key="5">
    <source>
        <dbReference type="Proteomes" id="UP000189661"/>
    </source>
</evidence>
<gene>
    <name evidence="4" type="ORF">AJGP001_10785</name>
</gene>
<dbReference type="InterPro" id="IPR020287">
    <property type="entry name" value="Tail_sheath_C"/>
</dbReference>
<name>A0ABN4XR40_9BACL</name>
<dbReference type="Gene3D" id="3.10.450.690">
    <property type="match status" value="1"/>
</dbReference>
<feature type="domain" description="Tail sheath protein C-terminal" evidence="3">
    <location>
        <begin position="251"/>
        <end position="338"/>
    </location>
</feature>
<dbReference type="EMBL" id="CP019401">
    <property type="protein sequence ID" value="AQU79719.1"/>
    <property type="molecule type" value="Genomic_DNA"/>
</dbReference>
<keyword evidence="5" id="KW-1185">Reference proteome</keyword>